<dbReference type="EMBL" id="LRPC01000028">
    <property type="protein sequence ID" value="KYG73886.1"/>
    <property type="molecule type" value="Genomic_DNA"/>
</dbReference>
<dbReference type="CDD" id="cd04301">
    <property type="entry name" value="NAT_SF"/>
    <property type="match status" value="1"/>
</dbReference>
<dbReference type="Gene3D" id="3.40.630.30">
    <property type="match status" value="1"/>
</dbReference>
<name>A0A150X5A0_9BACT</name>
<proteinExistence type="predicted"/>
<dbReference type="InterPro" id="IPR016181">
    <property type="entry name" value="Acyl_CoA_acyltransferase"/>
</dbReference>
<organism evidence="2 3">
    <name type="scientific">Roseivirga spongicola</name>
    <dbReference type="NCBI Taxonomy" id="333140"/>
    <lineage>
        <taxon>Bacteria</taxon>
        <taxon>Pseudomonadati</taxon>
        <taxon>Bacteroidota</taxon>
        <taxon>Cytophagia</taxon>
        <taxon>Cytophagales</taxon>
        <taxon>Roseivirgaceae</taxon>
        <taxon>Roseivirga</taxon>
    </lineage>
</organism>
<sequence length="239" mass="27222">MNLIQENIDNLTSLWQLAGNRCGVFEQNSGYSFSYIPQSSWPNRLWLTADIDSTTFKEAITKAKQHDLSISLWDELMEMNQLEAEGYKLKSELQGMSMTLRNWERQGQPIELLTVGDDLSAAMWSDLFQQAFGYRIDSATVLKTMDRVQYFIARDHGQPVGTAVLFHHKPEIAGIHSMGIIPDMRRQGYAERLLHSVLRLGKASGAQWAILQASSMGEALYLKTGFTQQFTLKTYKYNI</sequence>
<dbReference type="GO" id="GO:0016747">
    <property type="term" value="F:acyltransferase activity, transferring groups other than amino-acyl groups"/>
    <property type="evidence" value="ECO:0007669"/>
    <property type="project" value="InterPro"/>
</dbReference>
<dbReference type="Proteomes" id="UP000075606">
    <property type="component" value="Unassembled WGS sequence"/>
</dbReference>
<evidence type="ECO:0000313" key="2">
    <source>
        <dbReference type="EMBL" id="KYG73886.1"/>
    </source>
</evidence>
<dbReference type="RefSeq" id="WP_068222906.1">
    <property type="nucleotide sequence ID" value="NZ_CP139724.1"/>
</dbReference>
<comment type="caution">
    <text evidence="2">The sequence shown here is derived from an EMBL/GenBank/DDBJ whole genome shotgun (WGS) entry which is preliminary data.</text>
</comment>
<gene>
    <name evidence="2" type="ORF">AWW68_14540</name>
</gene>
<keyword evidence="3" id="KW-1185">Reference proteome</keyword>
<evidence type="ECO:0000259" key="1">
    <source>
        <dbReference type="PROSITE" id="PS51186"/>
    </source>
</evidence>
<protein>
    <recommendedName>
        <fullName evidence="1">N-acetyltransferase domain-containing protein</fullName>
    </recommendedName>
</protein>
<dbReference type="OrthoDB" id="1096234at2"/>
<reference evidence="2 3" key="1">
    <citation type="submission" date="2016-01" db="EMBL/GenBank/DDBJ databases">
        <title>Genome sequencing of Roseivirga spongicola UST030701-084.</title>
        <authorList>
            <person name="Selvaratnam C."/>
            <person name="Thevarajoo S."/>
            <person name="Goh K.M."/>
            <person name="Ee R."/>
            <person name="Chan K.-G."/>
            <person name="Chong C.S."/>
        </authorList>
    </citation>
    <scope>NUCLEOTIDE SEQUENCE [LARGE SCALE GENOMIC DNA]</scope>
    <source>
        <strain evidence="2 3">UST030701-084</strain>
    </source>
</reference>
<evidence type="ECO:0000313" key="3">
    <source>
        <dbReference type="Proteomes" id="UP000075606"/>
    </source>
</evidence>
<dbReference type="Pfam" id="PF13508">
    <property type="entry name" value="Acetyltransf_7"/>
    <property type="match status" value="1"/>
</dbReference>
<dbReference type="STRING" id="333140.AWW68_14540"/>
<dbReference type="AlphaFoldDB" id="A0A150X5A0"/>
<accession>A0A150X5A0</accession>
<feature type="domain" description="N-acetyltransferase" evidence="1">
    <location>
        <begin position="110"/>
        <end position="239"/>
    </location>
</feature>
<dbReference type="InterPro" id="IPR000182">
    <property type="entry name" value="GNAT_dom"/>
</dbReference>
<dbReference type="SUPFAM" id="SSF55729">
    <property type="entry name" value="Acyl-CoA N-acyltransferases (Nat)"/>
    <property type="match status" value="1"/>
</dbReference>
<dbReference type="PROSITE" id="PS51186">
    <property type="entry name" value="GNAT"/>
    <property type="match status" value="1"/>
</dbReference>